<evidence type="ECO:0000256" key="10">
    <source>
        <dbReference type="ARBA" id="ARBA00022614"/>
    </source>
</evidence>
<keyword evidence="12" id="KW-0479">Metal-binding</keyword>
<dbReference type="FunFam" id="3.90.260.10:FF:000001">
    <property type="entry name" value="Protein-glutamine gamma-glutamyltransferase 2"/>
    <property type="match status" value="1"/>
</dbReference>
<dbReference type="FunFam" id="3.80.10.10:FF:000138">
    <property type="entry name" value="geranylgeranyl transferase type-2 subunit alpha"/>
    <property type="match status" value="1"/>
</dbReference>
<sequence>MRVNTGTVSSRKIGMIRLCGREELTRAEVWAEEEEVVSKRCWPSVSLTRNLTIIQHRGCEYNHSRLFTLVLRIEHGHATPSPSLQGAQRLALTRPGAPLARLGLGGGAGLHVPTPLPGAGGFARGGGGAGIRGTGERALLSPGAVCASARPRPTGAPVVVSASSRPLTSRRTSLHPGILRSGPLAASGNHLEAGLWGRGSVIDIFLRRLNGLPLDPSPHGRLKVKTSEEQAEAKRLEREQKLKLYQSATQAVFQKRQAGELDESVLELTSQILGANPDFATLWNCRREVLQQLETQKSPEELDALVKAELGFLESCLRVNPKSYGTWHHRCWLLGRLPEPNWARELELCARFLEVDERNFHCWDYRRFVAAQAAVAPAEELAFTDSLITRNFSNYSSWHYRSCLLPQLHPQPDSGPQGRLPENILLKELELVQNAFFTDPNDQSAWFYHRWLLGRAEPQDVLRCLHVSRDEACLSVCFSRPLIQVGSRMGTLLLMVDEAPLGVAWRTPDGGNRASHVWLCDLPAASLNDQLPQHTFRVIWTASDAQKECVLFKGRQECWCRDSATDEQLFRCELSVEKSTVLQSELESCKELQELEPENKWCLLTIILLMRALDPLLYEKETLQYFRTLKATDPCSYLLRPHQAVDPMRAAYLDDLRSKFLLENSVLRMEYAEVRVLHLANKDLTVLCHLEQLLLVTHLDLSHNRLRALPPALGALRCLEVLQANDNALESLDGVANLPRLQELVLCNNRILLSDLQTAHRGNSLCQEQGISERLAAMLPSVSSTMEGPRSDTGRWGWNPWQPPTTPSPEPEPEPDRRSRSRRGGGRSFWARCCGCCSCGNRADDDWGPEPSGSRSRGSSSRGGRRPESRGSAVNAAGDGTIREGMLVVTGVDLLCSRSDQNRREHHTDEFEYDELIVRRGQPFHMILILNREYESSDRIALELLIGNSPEVGKGTHVIIPVGRGGSDGWKAQVTKTSGHNVNLRVHTSPNAIIGKFQLTVRTRSEAGEFQLPFDPRNEIYILFNPWCPEDLVYVDHEDWRQEYVLNESGRIYYGTEAQIGERTWNYGQFDHGVLDACLYILDRRGMPYGGRGDPVSVCRVISAMVNSLDDNGVLIGNWTGDYSRGTNPSAWVGSVEILLSYLRTGYSVPYGQCWVFAGVTTTVLRCLGLATRTVTNFNSAHDTDTSLTMDIYFDENMKPLEHLNHDSVWNFHVWNDCWMKRPDLPSGFDGWQVVDATPQETSSGIFCCGPCSVESIKNGLVYMKYDTPFIFAEVNSDKVYWQRQDDGSFKIVYVEEKAIGTLIVTKAISSNMREDITHIYKHPEGSEAERRAVEKAAAHGSKPNVYATRDSAEDVAMQVEAQDAVMGQDLAVSVVLTNHGSSRRTVKLHLYLSVTYYTGVTGPTFKETKKEVALAPGASDSVTMPVSYKEYRAHLVDQGAMLLNVSGHVKESGQVLAKQHTFRLRTPDLSLTLLGAAVVGQECEVQIVFKNPLPTTLTNVVFRLEGSGLQRPKVLNVGDIGGNETVTLRQTFVPVRPGPRQLIASLDSPQLSQVHGVIQVDVAPASGGSGFSDAGGDSRLEESIPMASRGGA</sequence>
<comment type="subunit">
    <text evidence="32">Heterotrimer composed of RABGGTA, RABGGTB and CHM; within this trimer, RABGGTA and RABGGTB form the catalytic component B, while CHM (component A) mediates peptide substrate binding. The Rab GGTase dimer (RGGT) interacts with CHM (component A) prior to Rab protein binding; the association is stabilized by geranylgeranyl pyrophosphate (GGpp). The CHM:RGGT:Rab complex is destabilized by GGpp. Interacts with non-phosphorylated form of RAB8A; phosphorylation of RAB8A at 'Thr-72' disrupts this interaction.</text>
</comment>
<feature type="compositionally biased region" description="Pro residues" evidence="33">
    <location>
        <begin position="801"/>
        <end position="810"/>
    </location>
</feature>
<evidence type="ECO:0000256" key="2">
    <source>
        <dbReference type="ARBA" id="ARBA00002902"/>
    </source>
</evidence>
<feature type="region of interest" description="Disordered" evidence="33">
    <location>
        <begin position="847"/>
        <end position="878"/>
    </location>
</feature>
<dbReference type="GO" id="GO:0008270">
    <property type="term" value="F:zinc ion binding"/>
    <property type="evidence" value="ECO:0007669"/>
    <property type="project" value="InterPro"/>
</dbReference>
<comment type="catalytic activity">
    <reaction evidence="30">
        <text>geranylgeranyl diphosphate + L-cysteinyl-[protein] = S-geranylgeranyl-L-cysteinyl-[protein] + diphosphate</text>
        <dbReference type="Rhea" id="RHEA:21240"/>
        <dbReference type="Rhea" id="RHEA-COMP:10131"/>
        <dbReference type="Rhea" id="RHEA-COMP:11537"/>
        <dbReference type="ChEBI" id="CHEBI:29950"/>
        <dbReference type="ChEBI" id="CHEBI:33019"/>
        <dbReference type="ChEBI" id="CHEBI:57533"/>
        <dbReference type="ChEBI" id="CHEBI:86021"/>
        <dbReference type="EC" id="2.5.1.60"/>
    </reaction>
</comment>
<feature type="compositionally biased region" description="Low complexity" evidence="33">
    <location>
        <begin position="161"/>
        <end position="171"/>
    </location>
</feature>
<evidence type="ECO:0000256" key="3">
    <source>
        <dbReference type="ARBA" id="ARBA00004635"/>
    </source>
</evidence>
<dbReference type="Pfam" id="PF01841">
    <property type="entry name" value="Transglut_core"/>
    <property type="match status" value="1"/>
</dbReference>
<evidence type="ECO:0000256" key="11">
    <source>
        <dbReference type="ARBA" id="ARBA00022679"/>
    </source>
</evidence>
<dbReference type="InterPro" id="IPR036238">
    <property type="entry name" value="Transglutaminase_C_sf"/>
</dbReference>
<comment type="function">
    <text evidence="2">Catalyzes the transfer of a geranylgeranyl moiety from geranylgeranyl diphosphate to both cysteines of Rab proteins with the C-terminal sequence -XXCC, -XCXC and -CCXX, such as RAB1A, RAB3A, RAB5A and RAB7A.</text>
</comment>
<dbReference type="EC" id="2.5.1.60" evidence="6"/>
<evidence type="ECO:0000256" key="33">
    <source>
        <dbReference type="SAM" id="MobiDB-lite"/>
    </source>
</evidence>
<dbReference type="Gene3D" id="1.25.40.120">
    <property type="entry name" value="Protein prenylyltransferase"/>
    <property type="match status" value="1"/>
</dbReference>
<dbReference type="SUPFAM" id="SSF52075">
    <property type="entry name" value="Outer arm dynein light chain 1"/>
    <property type="match status" value="1"/>
</dbReference>
<dbReference type="InterPro" id="IPR002088">
    <property type="entry name" value="Prenyl_trans_a"/>
</dbReference>
<evidence type="ECO:0000256" key="20">
    <source>
        <dbReference type="ARBA" id="ARBA00024222"/>
    </source>
</evidence>
<evidence type="ECO:0000313" key="35">
    <source>
        <dbReference type="EMBL" id="KAH0509614.1"/>
    </source>
</evidence>
<evidence type="ECO:0000256" key="12">
    <source>
        <dbReference type="ARBA" id="ARBA00022723"/>
    </source>
</evidence>
<dbReference type="GO" id="GO:0004663">
    <property type="term" value="F:Rab geranylgeranyltransferase activity"/>
    <property type="evidence" value="ECO:0007669"/>
    <property type="project" value="UniProtKB-EC"/>
</dbReference>
<comment type="cofactor">
    <cofactor evidence="1">
        <name>Ca(2+)</name>
        <dbReference type="ChEBI" id="CHEBI:29108"/>
    </cofactor>
</comment>
<comment type="similarity">
    <text evidence="4">Belongs to the transglutaminase superfamily. Transglutaminase family.</text>
</comment>
<dbReference type="InterPro" id="IPR013783">
    <property type="entry name" value="Ig-like_fold"/>
</dbReference>
<organism evidence="35 36">
    <name type="scientific">Microtus ochrogaster</name>
    <name type="common">Prairie vole</name>
    <dbReference type="NCBI Taxonomy" id="79684"/>
    <lineage>
        <taxon>Eukaryota</taxon>
        <taxon>Metazoa</taxon>
        <taxon>Chordata</taxon>
        <taxon>Craniata</taxon>
        <taxon>Vertebrata</taxon>
        <taxon>Euteleostomi</taxon>
        <taxon>Mammalia</taxon>
        <taxon>Eutheria</taxon>
        <taxon>Euarchontoglires</taxon>
        <taxon>Glires</taxon>
        <taxon>Rodentia</taxon>
        <taxon>Myomorpha</taxon>
        <taxon>Muroidea</taxon>
        <taxon>Cricetidae</taxon>
        <taxon>Arvicolinae</taxon>
        <taxon>Microtus</taxon>
    </lineage>
</organism>
<dbReference type="FunFam" id="2.60.40.10:FF:000171">
    <property type="entry name" value="protein-glutamine gamma-glutamyltransferase 6"/>
    <property type="match status" value="1"/>
</dbReference>
<dbReference type="EC" id="2.3.2.13" evidence="20"/>
<evidence type="ECO:0000256" key="24">
    <source>
        <dbReference type="ARBA" id="ARBA00038573"/>
    </source>
</evidence>
<dbReference type="SUPFAM" id="SSF49594">
    <property type="entry name" value="Rab geranylgeranyltransferase alpha-subunit, insert domain"/>
    <property type="match status" value="1"/>
</dbReference>
<dbReference type="InterPro" id="IPR038765">
    <property type="entry name" value="Papain-like_cys_pep_sf"/>
</dbReference>
<comment type="catalytic activity">
    <reaction evidence="31">
        <text>L-glutaminyl-[protein] + L-lysyl-[protein] = [protein]-L-lysyl-N(6)-5-L-glutamyl-[protein] + NH4(+)</text>
        <dbReference type="Rhea" id="RHEA:54816"/>
        <dbReference type="Rhea" id="RHEA-COMP:9752"/>
        <dbReference type="Rhea" id="RHEA-COMP:10207"/>
        <dbReference type="Rhea" id="RHEA-COMP:14005"/>
        <dbReference type="ChEBI" id="CHEBI:28938"/>
        <dbReference type="ChEBI" id="CHEBI:29969"/>
        <dbReference type="ChEBI" id="CHEBI:30011"/>
        <dbReference type="ChEBI" id="CHEBI:138370"/>
        <dbReference type="EC" id="2.3.2.13"/>
    </reaction>
</comment>
<dbReference type="InterPro" id="IPR001102">
    <property type="entry name" value="Transglutaminase_N"/>
</dbReference>
<keyword evidence="11" id="KW-0808">Transferase</keyword>
<feature type="region of interest" description="Disordered" evidence="33">
    <location>
        <begin position="1569"/>
        <end position="1593"/>
    </location>
</feature>
<keyword evidence="9" id="KW-0637">Prenyltransferase</keyword>
<dbReference type="FunFam" id="1.25.40.120:FF:000035">
    <property type="entry name" value="Geranylgeranyl transferase type-2 subunit alpha"/>
    <property type="match status" value="2"/>
</dbReference>
<dbReference type="SUPFAM" id="SSF48439">
    <property type="entry name" value="Protein prenylyltransferase"/>
    <property type="match status" value="1"/>
</dbReference>
<evidence type="ECO:0000256" key="17">
    <source>
        <dbReference type="ARBA" id="ARBA00023249"/>
    </source>
</evidence>
<feature type="compositionally biased region" description="Low complexity" evidence="33">
    <location>
        <begin position="849"/>
        <end position="862"/>
    </location>
</feature>
<dbReference type="Pfam" id="PF00927">
    <property type="entry name" value="Transglut_C"/>
    <property type="match status" value="2"/>
</dbReference>
<dbReference type="SUPFAM" id="SSF49309">
    <property type="entry name" value="Transglutaminase, two C-terminal domains"/>
    <property type="match status" value="2"/>
</dbReference>
<comment type="subcellular location">
    <subcellularLocation>
        <location evidence="3">Membrane</location>
        <topology evidence="3">Lipid-anchor</topology>
    </subcellularLocation>
</comment>
<dbReference type="EMBL" id="JAATJU010022799">
    <property type="protein sequence ID" value="KAH0509614.1"/>
    <property type="molecule type" value="Genomic_DNA"/>
</dbReference>
<evidence type="ECO:0000256" key="13">
    <source>
        <dbReference type="ARBA" id="ARBA00022737"/>
    </source>
</evidence>
<evidence type="ECO:0000256" key="29">
    <source>
        <dbReference type="ARBA" id="ARBA00045815"/>
    </source>
</evidence>
<evidence type="ECO:0000256" key="5">
    <source>
        <dbReference type="ARBA" id="ARBA00006734"/>
    </source>
</evidence>
<dbReference type="InterPro" id="IPR008958">
    <property type="entry name" value="Transglutaminase_C"/>
</dbReference>
<feature type="domain" description="Transglutaminase-like" evidence="34">
    <location>
        <begin position="1146"/>
        <end position="1239"/>
    </location>
</feature>
<dbReference type="PANTHER" id="PTHR11590:SF49">
    <property type="entry name" value="PROTEIN-GLUTAMINE GAMMA-GLUTAMYLTRANSFERASE K"/>
    <property type="match status" value="1"/>
</dbReference>
<keyword evidence="13" id="KW-0677">Repeat</keyword>
<dbReference type="InterPro" id="IPR013808">
    <property type="entry name" value="Transglutaminase_AS"/>
</dbReference>
<dbReference type="GO" id="GO:0003810">
    <property type="term" value="F:protein-glutamine gamma-glutamyltransferase activity"/>
    <property type="evidence" value="ECO:0007669"/>
    <property type="project" value="UniProtKB-EC"/>
</dbReference>
<evidence type="ECO:0000256" key="23">
    <source>
        <dbReference type="ARBA" id="ARBA00031267"/>
    </source>
</evidence>
<comment type="caution">
    <text evidence="35">The sequence shown here is derived from an EMBL/GenBank/DDBJ whole genome shotgun (WGS) entry which is preliminary data.</text>
</comment>
<keyword evidence="8" id="KW-0597">Phosphoprotein</keyword>
<dbReference type="FunFam" id="2.60.40.1130:FF:000001">
    <property type="entry name" value="Geranylgeranyl transferase type-2 subunit alpha"/>
    <property type="match status" value="1"/>
</dbReference>
<dbReference type="InterPro" id="IPR036254">
    <property type="entry name" value="RabGGT_asu_insert-dom_sf"/>
</dbReference>
<accession>A0A8J6GFK4</accession>
<evidence type="ECO:0000256" key="31">
    <source>
        <dbReference type="ARBA" id="ARBA00051843"/>
    </source>
</evidence>
<dbReference type="SUPFAM" id="SSF54001">
    <property type="entry name" value="Cysteine proteinases"/>
    <property type="match status" value="1"/>
</dbReference>
<evidence type="ECO:0000256" key="18">
    <source>
        <dbReference type="ARBA" id="ARBA00023288"/>
    </source>
</evidence>
<dbReference type="Proteomes" id="UP000710432">
    <property type="component" value="Unassembled WGS sequence"/>
</dbReference>
<dbReference type="InterPro" id="IPR009087">
    <property type="entry name" value="RabGGT_asu_insert-domain"/>
</dbReference>
<dbReference type="GO" id="GO:0016020">
    <property type="term" value="C:membrane"/>
    <property type="evidence" value="ECO:0007669"/>
    <property type="project" value="UniProtKB-SubCell"/>
</dbReference>
<protein>
    <recommendedName>
        <fullName evidence="7">Geranylgeranyl transferase type-2 subunit alpha</fullName>
        <ecNumber evidence="20">2.3.2.13</ecNumber>
        <ecNumber evidence="6">2.5.1.60</ecNumber>
    </recommendedName>
    <alternativeName>
        <fullName evidence="28">Epidermal TGase</fullName>
    </alternativeName>
    <alternativeName>
        <fullName evidence="23">Geranylgeranyl transferase type II subunit alpha</fullName>
    </alternativeName>
    <alternativeName>
        <fullName evidence="25">Protein-glutamine gamma-glutamyltransferase K</fullName>
    </alternativeName>
    <alternativeName>
        <fullName evidence="21">Rab geranyl-geranyltransferase subunit alpha</fullName>
    </alternativeName>
    <alternativeName>
        <fullName evidence="22">Rab geranylgeranyltransferase subunit alpha</fullName>
    </alternativeName>
    <alternativeName>
        <fullName evidence="27">Transglutaminase K</fullName>
    </alternativeName>
    <alternativeName>
        <fullName evidence="26">Transglutaminase-1</fullName>
    </alternativeName>
</protein>
<dbReference type="SMART" id="SM00460">
    <property type="entry name" value="TGc"/>
    <property type="match status" value="1"/>
</dbReference>
<dbReference type="InterPro" id="IPR014756">
    <property type="entry name" value="Ig_E-set"/>
</dbReference>
<dbReference type="InterPro" id="IPR002931">
    <property type="entry name" value="Transglutaminase-like"/>
</dbReference>
<dbReference type="FunFam" id="2.60.40.10:FF:000090">
    <property type="entry name" value="Protein-glutamine gamma-glutamyltransferase 2"/>
    <property type="match status" value="1"/>
</dbReference>
<reference evidence="35" key="1">
    <citation type="submission" date="2020-03" db="EMBL/GenBank/DDBJ databases">
        <title>Studies in the Genomics of Life Span.</title>
        <authorList>
            <person name="Glass D."/>
        </authorList>
    </citation>
    <scope>NUCLEOTIDE SEQUENCE</scope>
    <source>
        <strain evidence="35">LTLLF</strain>
        <tissue evidence="35">Muscle</tissue>
    </source>
</reference>
<keyword evidence="10" id="KW-0433">Leucine-rich repeat</keyword>
<name>A0A8J6GFK4_MICOH</name>
<dbReference type="Gene3D" id="2.60.40.10">
    <property type="entry name" value="Immunoglobulins"/>
    <property type="match status" value="3"/>
</dbReference>
<evidence type="ECO:0000256" key="27">
    <source>
        <dbReference type="ARBA" id="ARBA00041726"/>
    </source>
</evidence>
<dbReference type="GO" id="GO:0031424">
    <property type="term" value="P:keratinization"/>
    <property type="evidence" value="ECO:0007669"/>
    <property type="project" value="UniProtKB-KW"/>
</dbReference>
<keyword evidence="15" id="KW-0472">Membrane</keyword>
<feature type="region of interest" description="Disordered" evidence="33">
    <location>
        <begin position="779"/>
        <end position="826"/>
    </location>
</feature>
<dbReference type="Gene3D" id="2.60.40.1130">
    <property type="entry name" value="Rab geranylgeranyltransferase alpha-subunit, insert domain"/>
    <property type="match status" value="1"/>
</dbReference>
<dbReference type="Pfam" id="PF07711">
    <property type="entry name" value="RabGGT_insert"/>
    <property type="match status" value="1"/>
</dbReference>
<dbReference type="Gene3D" id="3.90.260.10">
    <property type="entry name" value="Transglutaminase-like"/>
    <property type="match status" value="1"/>
</dbReference>
<evidence type="ECO:0000256" key="16">
    <source>
        <dbReference type="ARBA" id="ARBA00023139"/>
    </source>
</evidence>
<evidence type="ECO:0000256" key="1">
    <source>
        <dbReference type="ARBA" id="ARBA00001913"/>
    </source>
</evidence>
<dbReference type="Pfam" id="PF00868">
    <property type="entry name" value="Transglut_N"/>
    <property type="match status" value="1"/>
</dbReference>
<comment type="subunit">
    <text evidence="24">Interacts with PLAAT4.</text>
</comment>
<evidence type="ECO:0000256" key="25">
    <source>
        <dbReference type="ARBA" id="ARBA00040559"/>
    </source>
</evidence>
<gene>
    <name evidence="35" type="ORF">LTLLF_158950</name>
</gene>
<evidence type="ECO:0000256" key="14">
    <source>
        <dbReference type="ARBA" id="ARBA00022837"/>
    </source>
</evidence>
<dbReference type="InterPro" id="IPR036985">
    <property type="entry name" value="Transglutaminase-like_sf"/>
</dbReference>
<keyword evidence="19" id="KW-0012">Acyltransferase</keyword>
<dbReference type="PROSITE" id="PS51147">
    <property type="entry name" value="PFTA"/>
    <property type="match status" value="5"/>
</dbReference>
<comment type="function">
    <text evidence="29">Catalyzes the cross-linking of proteins and the conjugation of polyamines to proteins. Responsible for cross-linking epidermal proteins during formation of the stratum corneum. Involved in cell proliferation.</text>
</comment>
<evidence type="ECO:0000256" key="32">
    <source>
        <dbReference type="ARBA" id="ARBA00063078"/>
    </source>
</evidence>
<keyword evidence="14" id="KW-0106">Calcium</keyword>
<evidence type="ECO:0000259" key="34">
    <source>
        <dbReference type="SMART" id="SM00460"/>
    </source>
</evidence>
<proteinExistence type="inferred from homology"/>
<evidence type="ECO:0000256" key="4">
    <source>
        <dbReference type="ARBA" id="ARBA00005968"/>
    </source>
</evidence>
<feature type="region of interest" description="Disordered" evidence="33">
    <location>
        <begin position="151"/>
        <end position="175"/>
    </location>
</feature>
<keyword evidence="17" id="KW-0417">Keratinization</keyword>
<evidence type="ECO:0000256" key="22">
    <source>
        <dbReference type="ARBA" id="ARBA00030805"/>
    </source>
</evidence>
<dbReference type="PANTHER" id="PTHR11590">
    <property type="entry name" value="PROTEIN-GLUTAMINE GAMMA-GLUTAMYLTRANSFERASE"/>
    <property type="match status" value="1"/>
</dbReference>
<keyword evidence="18" id="KW-0449">Lipoprotein</keyword>
<comment type="similarity">
    <text evidence="5">Belongs to the protein prenyltransferase subunit alpha family.</text>
</comment>
<dbReference type="InterPro" id="IPR032675">
    <property type="entry name" value="LRR_dom_sf"/>
</dbReference>
<dbReference type="SUPFAM" id="SSF81296">
    <property type="entry name" value="E set domains"/>
    <property type="match status" value="1"/>
</dbReference>
<dbReference type="Pfam" id="PF01239">
    <property type="entry name" value="PPTA"/>
    <property type="match status" value="4"/>
</dbReference>
<evidence type="ECO:0000256" key="21">
    <source>
        <dbReference type="ARBA" id="ARBA00029862"/>
    </source>
</evidence>
<evidence type="ECO:0000256" key="28">
    <source>
        <dbReference type="ARBA" id="ARBA00043229"/>
    </source>
</evidence>
<evidence type="ECO:0000313" key="36">
    <source>
        <dbReference type="Proteomes" id="UP000710432"/>
    </source>
</evidence>
<evidence type="ECO:0000256" key="7">
    <source>
        <dbReference type="ARBA" id="ARBA00014772"/>
    </source>
</evidence>
<dbReference type="InterPro" id="IPR050779">
    <property type="entry name" value="Transglutaminase"/>
</dbReference>
<evidence type="ECO:0000256" key="8">
    <source>
        <dbReference type="ARBA" id="ARBA00022553"/>
    </source>
</evidence>
<evidence type="ECO:0000256" key="30">
    <source>
        <dbReference type="ARBA" id="ARBA00047658"/>
    </source>
</evidence>
<dbReference type="Gene3D" id="3.80.10.10">
    <property type="entry name" value="Ribonuclease Inhibitor"/>
    <property type="match status" value="1"/>
</dbReference>
<evidence type="ECO:0000256" key="15">
    <source>
        <dbReference type="ARBA" id="ARBA00023136"/>
    </source>
</evidence>
<keyword evidence="16" id="KW-0564">Palmitate</keyword>
<dbReference type="FunFam" id="2.60.40.10:FF:001143">
    <property type="entry name" value="Protein-glutamine gamma-glutamyltransferase K"/>
    <property type="match status" value="1"/>
</dbReference>
<evidence type="ECO:0000256" key="9">
    <source>
        <dbReference type="ARBA" id="ARBA00022602"/>
    </source>
</evidence>
<evidence type="ECO:0000256" key="26">
    <source>
        <dbReference type="ARBA" id="ARBA00041651"/>
    </source>
</evidence>
<evidence type="ECO:0000256" key="6">
    <source>
        <dbReference type="ARBA" id="ARBA00012656"/>
    </source>
</evidence>
<evidence type="ECO:0000256" key="19">
    <source>
        <dbReference type="ARBA" id="ARBA00023315"/>
    </source>
</evidence>
<dbReference type="PROSITE" id="PS00547">
    <property type="entry name" value="TRANSGLUTAMINASES"/>
    <property type="match status" value="1"/>
</dbReference>